<sequence>MESTISLTNQEIVKEEPIKLLSPQNPTPEETIFLSNIDQAVIFPVETLFFFEIPPNKTPASTLPVFDLVRKAVAEVLLVPYYFMAGRLQFNQESNRLELLCNNGGVLFVCAESGLELKDLGNLSLPNSTFHLLIHRPGLYKSLADTPLFTIQAIPSTLEISRKAHRKLNDILVTRFKCGGFALGIMTNHGVLDGKSASEMFHNLASICRGEGLKSQIIHNNRTSLRARNPPQIKFPHNEYVKLPKIPSLPTSFSSQNKTSPSPLIFSRKYYYKLFPFTQETICLLKEKAMVSCSSFEAIVAHTWKARTKAVFGQNPDGFSTVLFAVDIRGKISPNLPDGYVGNAVITAFATAKVKDLEEKPFGYVVEKVKEGRDRVTDEYVRSVIDWLEVHRGVPATCDGNFYVSAWGKLGFGGLDFGLGKAVYGGPVVSGNDEFVLLLSDGSGGLNVWLGLEKEKMERFMVHVLEI</sequence>
<dbReference type="PANTHER" id="PTHR31642:SF231">
    <property type="entry name" value="BAHD FAMILY ACYLTRANSFERASE, CLADE V"/>
    <property type="match status" value="1"/>
</dbReference>
<organism evidence="2 3">
    <name type="scientific">Rhododendron griersonianum</name>
    <dbReference type="NCBI Taxonomy" id="479676"/>
    <lineage>
        <taxon>Eukaryota</taxon>
        <taxon>Viridiplantae</taxon>
        <taxon>Streptophyta</taxon>
        <taxon>Embryophyta</taxon>
        <taxon>Tracheophyta</taxon>
        <taxon>Spermatophyta</taxon>
        <taxon>Magnoliopsida</taxon>
        <taxon>eudicotyledons</taxon>
        <taxon>Gunneridae</taxon>
        <taxon>Pentapetalae</taxon>
        <taxon>asterids</taxon>
        <taxon>Ericales</taxon>
        <taxon>Ericaceae</taxon>
        <taxon>Ericoideae</taxon>
        <taxon>Rhodoreae</taxon>
        <taxon>Rhododendron</taxon>
    </lineage>
</organism>
<protein>
    <recommendedName>
        <fullName evidence="4">Omega-hydroxypalmitate O-feruloyl transferase</fullName>
    </recommendedName>
</protein>
<dbReference type="EMBL" id="JACTNZ010000004">
    <property type="protein sequence ID" value="KAG5555005.1"/>
    <property type="molecule type" value="Genomic_DNA"/>
</dbReference>
<dbReference type="PANTHER" id="PTHR31642">
    <property type="entry name" value="TRICHOTHECENE 3-O-ACETYLTRANSFERASE"/>
    <property type="match status" value="1"/>
</dbReference>
<dbReference type="GO" id="GO:0016747">
    <property type="term" value="F:acyltransferase activity, transferring groups other than amino-acyl groups"/>
    <property type="evidence" value="ECO:0007669"/>
    <property type="project" value="TreeGrafter"/>
</dbReference>
<dbReference type="InterPro" id="IPR050317">
    <property type="entry name" value="Plant_Fungal_Acyltransferase"/>
</dbReference>
<reference evidence="2" key="1">
    <citation type="submission" date="2020-08" db="EMBL/GenBank/DDBJ databases">
        <title>Plant Genome Project.</title>
        <authorList>
            <person name="Zhang R.-G."/>
        </authorList>
    </citation>
    <scope>NUCLEOTIDE SEQUENCE</scope>
    <source>
        <strain evidence="2">WSP0</strain>
        <tissue evidence="2">Leaf</tissue>
    </source>
</reference>
<evidence type="ECO:0000313" key="3">
    <source>
        <dbReference type="Proteomes" id="UP000823749"/>
    </source>
</evidence>
<proteinExistence type="inferred from homology"/>
<evidence type="ECO:0000256" key="1">
    <source>
        <dbReference type="ARBA" id="ARBA00009861"/>
    </source>
</evidence>
<evidence type="ECO:0008006" key="4">
    <source>
        <dbReference type="Google" id="ProtNLM"/>
    </source>
</evidence>
<name>A0AAV6KRG5_9ERIC</name>
<comment type="similarity">
    <text evidence="1">Belongs to the plant acyltransferase family.</text>
</comment>
<accession>A0AAV6KRG5</accession>
<dbReference type="Proteomes" id="UP000823749">
    <property type="component" value="Chromosome 4"/>
</dbReference>
<dbReference type="InterPro" id="IPR023213">
    <property type="entry name" value="CAT-like_dom_sf"/>
</dbReference>
<comment type="caution">
    <text evidence="2">The sequence shown here is derived from an EMBL/GenBank/DDBJ whole genome shotgun (WGS) entry which is preliminary data.</text>
</comment>
<evidence type="ECO:0000313" key="2">
    <source>
        <dbReference type="EMBL" id="KAG5555005.1"/>
    </source>
</evidence>
<dbReference type="Gene3D" id="3.30.559.10">
    <property type="entry name" value="Chloramphenicol acetyltransferase-like domain"/>
    <property type="match status" value="2"/>
</dbReference>
<dbReference type="AlphaFoldDB" id="A0AAV6KRG5"/>
<keyword evidence="3" id="KW-1185">Reference proteome</keyword>
<gene>
    <name evidence="2" type="ORF">RHGRI_012526</name>
</gene>
<dbReference type="Pfam" id="PF02458">
    <property type="entry name" value="Transferase"/>
    <property type="match status" value="2"/>
</dbReference>